<dbReference type="InterPro" id="IPR038765">
    <property type="entry name" value="Papain-like_cys_pep_sf"/>
</dbReference>
<feature type="non-terminal residue" evidence="2">
    <location>
        <position position="1"/>
    </location>
</feature>
<accession>X1JHW5</accession>
<dbReference type="PANTHER" id="PTHR33490:SF6">
    <property type="entry name" value="SLL1049 PROTEIN"/>
    <property type="match status" value="1"/>
</dbReference>
<dbReference type="EMBL" id="BARV01001230">
    <property type="protein sequence ID" value="GAH93617.1"/>
    <property type="molecule type" value="Genomic_DNA"/>
</dbReference>
<dbReference type="Pfam" id="PF01841">
    <property type="entry name" value="Transglut_core"/>
    <property type="match status" value="1"/>
</dbReference>
<comment type="caution">
    <text evidence="2">The sequence shown here is derived from an EMBL/GenBank/DDBJ whole genome shotgun (WGS) entry which is preliminary data.</text>
</comment>
<sequence length="133" mass="15584">RFFESRNPITLKLLRWKYRKKKGGCTEYSDLFVALCRAKNIPARVVKGYVTEFDSVPQHAWAEAYLKKYGWVPFDLIYGDVKQKSAKNKRFQNLKPIYIYLTGTRNDPILNEAITVQGFWIGEVKLQDSIVFK</sequence>
<gene>
    <name evidence="2" type="ORF">S06H3_03696</name>
</gene>
<organism evidence="2">
    <name type="scientific">marine sediment metagenome</name>
    <dbReference type="NCBI Taxonomy" id="412755"/>
    <lineage>
        <taxon>unclassified sequences</taxon>
        <taxon>metagenomes</taxon>
        <taxon>ecological metagenomes</taxon>
    </lineage>
</organism>
<name>X1JHW5_9ZZZZ</name>
<dbReference type="Gene3D" id="3.10.620.30">
    <property type="match status" value="1"/>
</dbReference>
<reference evidence="2" key="1">
    <citation type="journal article" date="2014" name="Front. Microbiol.">
        <title>High frequency of phylogenetically diverse reductive dehalogenase-homologous genes in deep subseafloor sedimentary metagenomes.</title>
        <authorList>
            <person name="Kawai M."/>
            <person name="Futagami T."/>
            <person name="Toyoda A."/>
            <person name="Takaki Y."/>
            <person name="Nishi S."/>
            <person name="Hori S."/>
            <person name="Arai W."/>
            <person name="Tsubouchi T."/>
            <person name="Morono Y."/>
            <person name="Uchiyama I."/>
            <person name="Ito T."/>
            <person name="Fujiyama A."/>
            <person name="Inagaki F."/>
            <person name="Takami H."/>
        </authorList>
    </citation>
    <scope>NUCLEOTIDE SEQUENCE</scope>
    <source>
        <strain evidence="2">Expedition CK06-06</strain>
    </source>
</reference>
<evidence type="ECO:0000259" key="1">
    <source>
        <dbReference type="SMART" id="SM00460"/>
    </source>
</evidence>
<dbReference type="SMART" id="SM00460">
    <property type="entry name" value="TGc"/>
    <property type="match status" value="1"/>
</dbReference>
<dbReference type="PANTHER" id="PTHR33490">
    <property type="entry name" value="BLR5614 PROTEIN-RELATED"/>
    <property type="match status" value="1"/>
</dbReference>
<proteinExistence type="predicted"/>
<dbReference type="SUPFAM" id="SSF54001">
    <property type="entry name" value="Cysteine proteinases"/>
    <property type="match status" value="1"/>
</dbReference>
<feature type="domain" description="Transglutaminase-like" evidence="1">
    <location>
        <begin position="17"/>
        <end position="78"/>
    </location>
</feature>
<protein>
    <recommendedName>
        <fullName evidence="1">Transglutaminase-like domain-containing protein</fullName>
    </recommendedName>
</protein>
<evidence type="ECO:0000313" key="2">
    <source>
        <dbReference type="EMBL" id="GAH93617.1"/>
    </source>
</evidence>
<dbReference type="InterPro" id="IPR002931">
    <property type="entry name" value="Transglutaminase-like"/>
</dbReference>
<dbReference type="AlphaFoldDB" id="X1JHW5"/>